<dbReference type="CDD" id="cd00609">
    <property type="entry name" value="AAT_like"/>
    <property type="match status" value="1"/>
</dbReference>
<proteinExistence type="inferred from homology"/>
<dbReference type="CDD" id="cd07377">
    <property type="entry name" value="WHTH_GntR"/>
    <property type="match status" value="1"/>
</dbReference>
<dbReference type="GO" id="GO:0003677">
    <property type="term" value="F:DNA binding"/>
    <property type="evidence" value="ECO:0007669"/>
    <property type="project" value="UniProtKB-KW"/>
</dbReference>
<dbReference type="PANTHER" id="PTHR46577:SF1">
    <property type="entry name" value="HTH-TYPE TRANSCRIPTIONAL REGULATORY PROTEIN GABR"/>
    <property type="match status" value="1"/>
</dbReference>
<dbReference type="Pfam" id="PF00392">
    <property type="entry name" value="GntR"/>
    <property type="match status" value="1"/>
</dbReference>
<dbReference type="InterPro" id="IPR004839">
    <property type="entry name" value="Aminotransferase_I/II_large"/>
</dbReference>
<evidence type="ECO:0000259" key="6">
    <source>
        <dbReference type="PROSITE" id="PS50949"/>
    </source>
</evidence>
<comment type="caution">
    <text evidence="7">The sequence shown here is derived from an EMBL/GenBank/DDBJ whole genome shotgun (WGS) entry which is preliminary data.</text>
</comment>
<evidence type="ECO:0000256" key="4">
    <source>
        <dbReference type="ARBA" id="ARBA00023125"/>
    </source>
</evidence>
<evidence type="ECO:0000256" key="1">
    <source>
        <dbReference type="ARBA" id="ARBA00005384"/>
    </source>
</evidence>
<dbReference type="InterPro" id="IPR036390">
    <property type="entry name" value="WH_DNA-bd_sf"/>
</dbReference>
<accession>A0A2A4HK08</accession>
<feature type="domain" description="HTH gntR-type" evidence="6">
    <location>
        <begin position="13"/>
        <end position="81"/>
    </location>
</feature>
<keyword evidence="4" id="KW-0238">DNA-binding</keyword>
<dbReference type="SUPFAM" id="SSF46785">
    <property type="entry name" value="Winged helix' DNA-binding domain"/>
    <property type="match status" value="1"/>
</dbReference>
<keyword evidence="2" id="KW-0663">Pyridoxal phosphate</keyword>
<dbReference type="InterPro" id="IPR015424">
    <property type="entry name" value="PyrdxlP-dep_Trfase"/>
</dbReference>
<keyword evidence="5" id="KW-0804">Transcription</keyword>
<evidence type="ECO:0000256" key="3">
    <source>
        <dbReference type="ARBA" id="ARBA00023015"/>
    </source>
</evidence>
<organism evidence="7 8">
    <name type="scientific">Vreelandella nigrificans</name>
    <dbReference type="NCBI Taxonomy" id="2042704"/>
    <lineage>
        <taxon>Bacteria</taxon>
        <taxon>Pseudomonadati</taxon>
        <taxon>Pseudomonadota</taxon>
        <taxon>Gammaproteobacteria</taxon>
        <taxon>Oceanospirillales</taxon>
        <taxon>Halomonadaceae</taxon>
        <taxon>Vreelandella</taxon>
    </lineage>
</organism>
<reference evidence="8" key="1">
    <citation type="submission" date="2017-09" db="EMBL/GenBank/DDBJ databases">
        <authorList>
            <person name="Cho G.-S."/>
            <person name="Oguntoyinbo F.A."/>
            <person name="Cnockaert M."/>
            <person name="Kabisch J."/>
            <person name="Neve H."/>
            <person name="Bockelmann W."/>
            <person name="Wenning M."/>
            <person name="Franz C.M."/>
            <person name="Vandamme P."/>
        </authorList>
    </citation>
    <scope>NUCLEOTIDE SEQUENCE [LARGE SCALE GENOMIC DNA]</scope>
    <source>
        <strain evidence="8">MBT G8648</strain>
    </source>
</reference>
<dbReference type="Gene3D" id="3.90.1150.10">
    <property type="entry name" value="Aspartate Aminotransferase, domain 1"/>
    <property type="match status" value="1"/>
</dbReference>
<protein>
    <submittedName>
        <fullName evidence="7">GntR family transcriptional regulator</fullName>
    </submittedName>
</protein>
<evidence type="ECO:0000256" key="2">
    <source>
        <dbReference type="ARBA" id="ARBA00022898"/>
    </source>
</evidence>
<dbReference type="InterPro" id="IPR036388">
    <property type="entry name" value="WH-like_DNA-bd_sf"/>
</dbReference>
<dbReference type="Gene3D" id="3.40.640.10">
    <property type="entry name" value="Type I PLP-dependent aspartate aminotransferase-like (Major domain)"/>
    <property type="match status" value="1"/>
</dbReference>
<sequence length="464" mass="50111">MTIWMPELESIPGPRYRAIAHAIGEAISAGTLAPGERLPPQRRLADALGVTVGTVTRGYAEAEHNGWVVARVGSGTYVKQPALRATFDMARLPSDDSDVIDLSLSLPPPHPLRQQAFSHALSAVSTSPAALMRGVSYLDARGSEGHRDLLTEWLAELGMPLVSDELLITQGGQHGISLVLNTLLRPGELMAADALTYPGAISAAQQAHLKMVGITFDEGGMSMDALEAQCARQPPRLIYITPDQNNPTGVCLSEARRHQLVALARRYDIWLLEDGVQYLPVEQRGIPLYQLAPERTLFVFSTAKVLAGGLRIGILRAPNVLLERLATGLRAQSWMVPPLMVDVACHWINQPAARTLLEWQTKELAARQTLAADILSGYQLSNRSHGSNIWLMLPDGCRALELCERLLHSGVKVSSAEPFCVGSTPAPQAIRICIGAAKDQQALSSALATIKQSLTQPPNTPVTV</sequence>
<dbReference type="InterPro" id="IPR015422">
    <property type="entry name" value="PyrdxlP-dep_Trfase_small"/>
</dbReference>
<comment type="similarity">
    <text evidence="1">In the C-terminal section; belongs to the class-I pyridoxal-phosphate-dependent aminotransferase family.</text>
</comment>
<dbReference type="Gene3D" id="1.10.10.10">
    <property type="entry name" value="Winged helix-like DNA-binding domain superfamily/Winged helix DNA-binding domain"/>
    <property type="match status" value="1"/>
</dbReference>
<dbReference type="EMBL" id="NWUX01000012">
    <property type="protein sequence ID" value="PCF95110.1"/>
    <property type="molecule type" value="Genomic_DNA"/>
</dbReference>
<dbReference type="Proteomes" id="UP000218677">
    <property type="component" value="Unassembled WGS sequence"/>
</dbReference>
<gene>
    <name evidence="7" type="ORF">CPA45_13655</name>
</gene>
<evidence type="ECO:0000313" key="8">
    <source>
        <dbReference type="Proteomes" id="UP000218677"/>
    </source>
</evidence>
<evidence type="ECO:0000313" key="7">
    <source>
        <dbReference type="EMBL" id="PCF95110.1"/>
    </source>
</evidence>
<dbReference type="InterPro" id="IPR051446">
    <property type="entry name" value="HTH_trans_reg/aminotransferase"/>
</dbReference>
<dbReference type="InterPro" id="IPR015421">
    <property type="entry name" value="PyrdxlP-dep_Trfase_major"/>
</dbReference>
<dbReference type="GO" id="GO:0003700">
    <property type="term" value="F:DNA-binding transcription factor activity"/>
    <property type="evidence" value="ECO:0007669"/>
    <property type="project" value="InterPro"/>
</dbReference>
<dbReference type="SUPFAM" id="SSF53383">
    <property type="entry name" value="PLP-dependent transferases"/>
    <property type="match status" value="1"/>
</dbReference>
<keyword evidence="8" id="KW-1185">Reference proteome</keyword>
<dbReference type="SMART" id="SM00345">
    <property type="entry name" value="HTH_GNTR"/>
    <property type="match status" value="1"/>
</dbReference>
<dbReference type="PANTHER" id="PTHR46577">
    <property type="entry name" value="HTH-TYPE TRANSCRIPTIONAL REGULATORY PROTEIN GABR"/>
    <property type="match status" value="1"/>
</dbReference>
<dbReference type="InterPro" id="IPR000524">
    <property type="entry name" value="Tscrpt_reg_HTH_GntR"/>
</dbReference>
<dbReference type="AlphaFoldDB" id="A0A2A4HK08"/>
<dbReference type="PROSITE" id="PS50949">
    <property type="entry name" value="HTH_GNTR"/>
    <property type="match status" value="1"/>
</dbReference>
<keyword evidence="3" id="KW-0805">Transcription regulation</keyword>
<dbReference type="RefSeq" id="WP_096652341.1">
    <property type="nucleotide sequence ID" value="NZ_NWUX01000012.1"/>
</dbReference>
<dbReference type="OrthoDB" id="9804020at2"/>
<evidence type="ECO:0000256" key="5">
    <source>
        <dbReference type="ARBA" id="ARBA00023163"/>
    </source>
</evidence>
<dbReference type="GO" id="GO:0030170">
    <property type="term" value="F:pyridoxal phosphate binding"/>
    <property type="evidence" value="ECO:0007669"/>
    <property type="project" value="InterPro"/>
</dbReference>
<dbReference type="Pfam" id="PF00155">
    <property type="entry name" value="Aminotran_1_2"/>
    <property type="match status" value="1"/>
</dbReference>
<name>A0A2A4HK08_9GAMM</name>